<gene>
    <name evidence="3" type="ORF">RM706_03210</name>
</gene>
<dbReference type="InterPro" id="IPR001447">
    <property type="entry name" value="Arylamine_N-AcTrfase"/>
</dbReference>
<sequence>MSFKKEKYLQKINCSGNLEPNLNNLKELQRHHLLNIPFENLDIHNNISIELSIDRIFDKVVNQNRGGFCYELNGLFYELLNAIGFDVKMISARVFNQDKGYGKEYDHLAIIAKINGIEYLTDIGFGEFTFEPLRLQLETIQNDERGDFKIDKYENGYFRVNKIENKKQTPEYIFKNKKRKLTEFEEMSNYHQTSPNSHFTSKRLISLQTENGRITITGNKLKIKELDLTTEILLENEAEFKKELWVKFKVKI</sequence>
<reference evidence="3 4" key="1">
    <citation type="submission" date="2023-09" db="EMBL/GenBank/DDBJ databases">
        <authorList>
            <person name="Rey-Velasco X."/>
        </authorList>
    </citation>
    <scope>NUCLEOTIDE SEQUENCE [LARGE SCALE GENOMIC DNA]</scope>
    <source>
        <strain evidence="3 4">F388</strain>
    </source>
</reference>
<organism evidence="3 4">
    <name type="scientific">Croceitalea rosinachiae</name>
    <dbReference type="NCBI Taxonomy" id="3075596"/>
    <lineage>
        <taxon>Bacteria</taxon>
        <taxon>Pseudomonadati</taxon>
        <taxon>Bacteroidota</taxon>
        <taxon>Flavobacteriia</taxon>
        <taxon>Flavobacteriales</taxon>
        <taxon>Flavobacteriaceae</taxon>
        <taxon>Croceitalea</taxon>
    </lineage>
</organism>
<comment type="similarity">
    <text evidence="1 2">Belongs to the arylamine N-acetyltransferase family.</text>
</comment>
<dbReference type="EMBL" id="JAVRHR010000001">
    <property type="protein sequence ID" value="MDT0606018.1"/>
    <property type="molecule type" value="Genomic_DNA"/>
</dbReference>
<name>A0ABU3A808_9FLAO</name>
<comment type="caution">
    <text evidence="3">The sequence shown here is derived from an EMBL/GenBank/DDBJ whole genome shotgun (WGS) entry which is preliminary data.</text>
</comment>
<dbReference type="InterPro" id="IPR053710">
    <property type="entry name" value="Arylamine_NAT_domain_sf"/>
</dbReference>
<dbReference type="Pfam" id="PF00797">
    <property type="entry name" value="Acetyltransf_2"/>
    <property type="match status" value="1"/>
</dbReference>
<dbReference type="PRINTS" id="PR01543">
    <property type="entry name" value="ANATRNSFRASE"/>
</dbReference>
<dbReference type="Gene3D" id="3.30.2140.20">
    <property type="match status" value="1"/>
</dbReference>
<evidence type="ECO:0000256" key="2">
    <source>
        <dbReference type="RuleBase" id="RU003452"/>
    </source>
</evidence>
<evidence type="ECO:0000256" key="1">
    <source>
        <dbReference type="ARBA" id="ARBA00006547"/>
    </source>
</evidence>
<dbReference type="InterPro" id="IPR038765">
    <property type="entry name" value="Papain-like_cys_pep_sf"/>
</dbReference>
<accession>A0ABU3A808</accession>
<protein>
    <submittedName>
        <fullName evidence="3">Arylamine N-acetyltransferase</fullName>
    </submittedName>
</protein>
<proteinExistence type="inferred from homology"/>
<dbReference type="Proteomes" id="UP001255246">
    <property type="component" value="Unassembled WGS sequence"/>
</dbReference>
<dbReference type="PANTHER" id="PTHR11786:SF0">
    <property type="entry name" value="ARYLAMINE N-ACETYLTRANSFERASE 4-RELATED"/>
    <property type="match status" value="1"/>
</dbReference>
<dbReference type="SUPFAM" id="SSF54001">
    <property type="entry name" value="Cysteine proteinases"/>
    <property type="match status" value="1"/>
</dbReference>
<keyword evidence="4" id="KW-1185">Reference proteome</keyword>
<dbReference type="RefSeq" id="WP_311349580.1">
    <property type="nucleotide sequence ID" value="NZ_JAVRHR010000001.1"/>
</dbReference>
<evidence type="ECO:0000313" key="3">
    <source>
        <dbReference type="EMBL" id="MDT0606018.1"/>
    </source>
</evidence>
<dbReference type="PANTHER" id="PTHR11786">
    <property type="entry name" value="N-HYDROXYARYLAMINE O-ACETYLTRANSFERASE"/>
    <property type="match status" value="1"/>
</dbReference>
<evidence type="ECO:0000313" key="4">
    <source>
        <dbReference type="Proteomes" id="UP001255246"/>
    </source>
</evidence>